<keyword evidence="16" id="KW-1185">Reference proteome</keyword>
<dbReference type="Pfam" id="PF08740">
    <property type="entry name" value="BCS1_N"/>
    <property type="match status" value="1"/>
</dbReference>
<feature type="compositionally biased region" description="Acidic residues" evidence="13">
    <location>
        <begin position="507"/>
        <end position="519"/>
    </location>
</feature>
<keyword evidence="7 12" id="KW-0067">ATP-binding</keyword>
<evidence type="ECO:0000256" key="3">
    <source>
        <dbReference type="ARBA" id="ARBA00022692"/>
    </source>
</evidence>
<dbReference type="Pfam" id="PF25426">
    <property type="entry name" value="AAA_lid_BCS1"/>
    <property type="match status" value="1"/>
</dbReference>
<keyword evidence="3" id="KW-0812">Transmembrane</keyword>
<feature type="region of interest" description="Disordered" evidence="13">
    <location>
        <begin position="488"/>
        <end position="519"/>
    </location>
</feature>
<evidence type="ECO:0000256" key="11">
    <source>
        <dbReference type="ARBA" id="ARBA00048778"/>
    </source>
</evidence>
<keyword evidence="10" id="KW-0472">Membrane</keyword>
<dbReference type="GO" id="GO:0016887">
    <property type="term" value="F:ATP hydrolysis activity"/>
    <property type="evidence" value="ECO:0007669"/>
    <property type="project" value="InterPro"/>
</dbReference>
<evidence type="ECO:0000256" key="5">
    <source>
        <dbReference type="ARBA" id="ARBA00022792"/>
    </source>
</evidence>
<dbReference type="InterPro" id="IPR003959">
    <property type="entry name" value="ATPase_AAA_core"/>
</dbReference>
<dbReference type="InterPro" id="IPR014851">
    <property type="entry name" value="BCS1_N"/>
</dbReference>
<keyword evidence="8" id="KW-1133">Transmembrane helix</keyword>
<dbReference type="InterPro" id="IPR003593">
    <property type="entry name" value="AAA+_ATPase"/>
</dbReference>
<keyword evidence="6" id="KW-0378">Hydrolase</keyword>
<keyword evidence="9" id="KW-0496">Mitochondrion</keyword>
<dbReference type="PROSITE" id="PS00674">
    <property type="entry name" value="AAA"/>
    <property type="match status" value="1"/>
</dbReference>
<dbReference type="OrthoDB" id="10251412at2759"/>
<dbReference type="SUPFAM" id="SSF52540">
    <property type="entry name" value="P-loop containing nucleoside triphosphate hydrolases"/>
    <property type="match status" value="1"/>
</dbReference>
<dbReference type="GO" id="GO:0005524">
    <property type="term" value="F:ATP binding"/>
    <property type="evidence" value="ECO:0007669"/>
    <property type="project" value="UniProtKB-KW"/>
</dbReference>
<evidence type="ECO:0000313" key="16">
    <source>
        <dbReference type="Proteomes" id="UP000660729"/>
    </source>
</evidence>
<evidence type="ECO:0000256" key="6">
    <source>
        <dbReference type="ARBA" id="ARBA00022801"/>
    </source>
</evidence>
<dbReference type="EMBL" id="JABCIY010000093">
    <property type="protein sequence ID" value="KAF7193118.1"/>
    <property type="molecule type" value="Genomic_DNA"/>
</dbReference>
<evidence type="ECO:0000256" key="4">
    <source>
        <dbReference type="ARBA" id="ARBA00022741"/>
    </source>
</evidence>
<dbReference type="InterPro" id="IPR003960">
    <property type="entry name" value="ATPase_AAA_CS"/>
</dbReference>
<gene>
    <name evidence="15" type="ORF">HII31_05552</name>
</gene>
<evidence type="ECO:0000256" key="9">
    <source>
        <dbReference type="ARBA" id="ARBA00023128"/>
    </source>
</evidence>
<dbReference type="GO" id="GO:0005743">
    <property type="term" value="C:mitochondrial inner membrane"/>
    <property type="evidence" value="ECO:0007669"/>
    <property type="project" value="UniProtKB-SubCell"/>
</dbReference>
<protein>
    <submittedName>
        <fullName evidence="15">Putative mitochondrial chaperone BCS1-A</fullName>
    </submittedName>
</protein>
<evidence type="ECO:0000256" key="12">
    <source>
        <dbReference type="RuleBase" id="RU003651"/>
    </source>
</evidence>
<feature type="domain" description="AAA+ ATPase" evidence="14">
    <location>
        <begin position="260"/>
        <end position="400"/>
    </location>
</feature>
<dbReference type="InterPro" id="IPR027417">
    <property type="entry name" value="P-loop_NTPase"/>
</dbReference>
<name>A0A8H6RLM5_9PEZI</name>
<dbReference type="Pfam" id="PF00004">
    <property type="entry name" value="AAA"/>
    <property type="match status" value="1"/>
</dbReference>
<organism evidence="15 16">
    <name type="scientific">Pseudocercospora fuligena</name>
    <dbReference type="NCBI Taxonomy" id="685502"/>
    <lineage>
        <taxon>Eukaryota</taxon>
        <taxon>Fungi</taxon>
        <taxon>Dikarya</taxon>
        <taxon>Ascomycota</taxon>
        <taxon>Pezizomycotina</taxon>
        <taxon>Dothideomycetes</taxon>
        <taxon>Dothideomycetidae</taxon>
        <taxon>Mycosphaerellales</taxon>
        <taxon>Mycosphaerellaceae</taxon>
        <taxon>Pseudocercospora</taxon>
    </lineage>
</organism>
<evidence type="ECO:0000256" key="10">
    <source>
        <dbReference type="ARBA" id="ARBA00023136"/>
    </source>
</evidence>
<proteinExistence type="inferred from homology"/>
<comment type="similarity">
    <text evidence="2">Belongs to the AAA ATPase family. BCS1 subfamily.</text>
</comment>
<accession>A0A8H6RLM5</accession>
<evidence type="ECO:0000259" key="14">
    <source>
        <dbReference type="SMART" id="SM00382"/>
    </source>
</evidence>
<dbReference type="Proteomes" id="UP000660729">
    <property type="component" value="Unassembled WGS sequence"/>
</dbReference>
<keyword evidence="4 12" id="KW-0547">Nucleotide-binding</keyword>
<reference evidence="15" key="1">
    <citation type="submission" date="2020-04" db="EMBL/GenBank/DDBJ databases">
        <title>Draft genome resource of the tomato pathogen Pseudocercospora fuligena.</title>
        <authorList>
            <person name="Zaccaron A."/>
        </authorList>
    </citation>
    <scope>NUCLEOTIDE SEQUENCE</scope>
    <source>
        <strain evidence="15">PF001</strain>
    </source>
</reference>
<keyword evidence="5" id="KW-0999">Mitochondrion inner membrane</keyword>
<evidence type="ECO:0000256" key="1">
    <source>
        <dbReference type="ARBA" id="ARBA00004434"/>
    </source>
</evidence>
<comment type="caution">
    <text evidence="15">The sequence shown here is derived from an EMBL/GenBank/DDBJ whole genome shotgun (WGS) entry which is preliminary data.</text>
</comment>
<dbReference type="InterPro" id="IPR057495">
    <property type="entry name" value="AAA_lid_BCS1"/>
</dbReference>
<dbReference type="PANTHER" id="PTHR23070">
    <property type="entry name" value="BCS1 AAA-TYPE ATPASE"/>
    <property type="match status" value="1"/>
</dbReference>
<dbReference type="AlphaFoldDB" id="A0A8H6RLM5"/>
<evidence type="ECO:0000256" key="2">
    <source>
        <dbReference type="ARBA" id="ARBA00007448"/>
    </source>
</evidence>
<evidence type="ECO:0000256" key="13">
    <source>
        <dbReference type="SAM" id="MobiDB-lite"/>
    </source>
</evidence>
<dbReference type="Gene3D" id="3.40.50.300">
    <property type="entry name" value="P-loop containing nucleotide triphosphate hydrolases"/>
    <property type="match status" value="1"/>
</dbReference>
<dbReference type="SMART" id="SM00382">
    <property type="entry name" value="AAA"/>
    <property type="match status" value="1"/>
</dbReference>
<evidence type="ECO:0000256" key="8">
    <source>
        <dbReference type="ARBA" id="ARBA00022989"/>
    </source>
</evidence>
<comment type="catalytic activity">
    <reaction evidence="11">
        <text>ATP + H2O = ADP + phosphate + H(+)</text>
        <dbReference type="Rhea" id="RHEA:13065"/>
        <dbReference type="ChEBI" id="CHEBI:15377"/>
        <dbReference type="ChEBI" id="CHEBI:15378"/>
        <dbReference type="ChEBI" id="CHEBI:30616"/>
        <dbReference type="ChEBI" id="CHEBI:43474"/>
        <dbReference type="ChEBI" id="CHEBI:456216"/>
    </reaction>
    <physiologicalReaction direction="left-to-right" evidence="11">
        <dbReference type="Rhea" id="RHEA:13066"/>
    </physiologicalReaction>
</comment>
<evidence type="ECO:0000313" key="15">
    <source>
        <dbReference type="EMBL" id="KAF7193118.1"/>
    </source>
</evidence>
<sequence>MLFFSRPAPPLPPLAALKASLLSVAARLRDGQNVVDLTPRRILRNAVFVLRSASPLARLLVDNLVPFAVLGFGICGLLREDASPTTCLKSLVPSFRAEIKVPTKHRLYTQLVGWIARQDAVASKRALTLDVSSPHLPGTDPDALVYLPLSRSLRLKFRGHWLTFHHDSPRVERRNDKEPREDLGNDVGDITISCFSWTGSTKIIKQLLQEELEDATKSKAEEWTSIYKVSAQGWGWASPTDEIREYQDLKEFYKRQGKPYRKGYLLYGPPGTGKTSLALALAGKLGLPLYILSIADRSLTDPLLEVLFEDLPSRSIVLMEDMDSAGIHRENMSKPRSSDKANKKSTKSKITLSGLLNAIDGPASAEGRILIMTTNARETLDKALIRDGRIDHEYEMGYATKEIAVYLFDRIYLDENKKPFKSIVPEGITQEDLDRLRVQFSAKIPDAALTTAEIQGFLMQHRKEPQRAVELVEEWCLKKLDDRASNNLTSSLVNDSDNSRDGGIPAQEEEAADSEAEEDLAIQERSFWRMMF</sequence>
<dbReference type="InterPro" id="IPR050747">
    <property type="entry name" value="Mitochondrial_chaperone_BCS1"/>
</dbReference>
<evidence type="ECO:0000256" key="7">
    <source>
        <dbReference type="ARBA" id="ARBA00022840"/>
    </source>
</evidence>
<comment type="subcellular location">
    <subcellularLocation>
        <location evidence="1">Mitochondrion inner membrane</location>
        <topology evidence="1">Single-pass membrane protein</topology>
    </subcellularLocation>
</comment>